<proteinExistence type="inferred from homology"/>
<feature type="domain" description="Pterin-binding" evidence="12">
    <location>
        <begin position="126"/>
        <end position="378"/>
    </location>
</feature>
<accession>I0AJZ5</accession>
<dbReference type="Pfam" id="PF00809">
    <property type="entry name" value="Pterin_bind"/>
    <property type="match status" value="1"/>
</dbReference>
<dbReference type="AlphaFoldDB" id="I0AJZ5"/>
<dbReference type="PROSITE" id="PS00792">
    <property type="entry name" value="DHPS_1"/>
    <property type="match status" value="1"/>
</dbReference>
<evidence type="ECO:0000256" key="9">
    <source>
        <dbReference type="ARBA" id="ARBA00022842"/>
    </source>
</evidence>
<reference evidence="13 14" key="1">
    <citation type="journal article" date="2012" name="Front. Microbiol.">
        <title>Complete genome of Ignavibacterium album, a metabolically versatile, flagellated, facultative anaerobe from the phylum Chlorobi.</title>
        <authorList>
            <person name="Liu Z."/>
            <person name="Frigaard N.-U."/>
            <person name="Vogl K."/>
            <person name="Iino T."/>
            <person name="Ohkuma M."/>
            <person name="Overmann J."/>
            <person name="Bryant D.A."/>
        </authorList>
    </citation>
    <scope>NUCLEOTIDE SEQUENCE [LARGE SCALE GENOMIC DNA]</scope>
    <source>
        <strain evidence="14">DSM 19864 / JCM 16511 / NBRC 101810 / Mat9-16</strain>
    </source>
</reference>
<dbReference type="FunFam" id="3.20.20.20:FF:000006">
    <property type="entry name" value="Dihydropteroate synthase"/>
    <property type="match status" value="1"/>
</dbReference>
<evidence type="ECO:0000256" key="4">
    <source>
        <dbReference type="ARBA" id="ARBA00009503"/>
    </source>
</evidence>
<dbReference type="PATRIC" id="fig|945713.3.peg.1595"/>
<evidence type="ECO:0000259" key="12">
    <source>
        <dbReference type="PROSITE" id="PS50972"/>
    </source>
</evidence>
<dbReference type="InterPro" id="IPR045031">
    <property type="entry name" value="DHP_synth-like"/>
</dbReference>
<organism evidence="13 14">
    <name type="scientific">Ignavibacterium album (strain DSM 19864 / JCM 16511 / NBRC 101810 / Mat9-16)</name>
    <dbReference type="NCBI Taxonomy" id="945713"/>
    <lineage>
        <taxon>Bacteria</taxon>
        <taxon>Pseudomonadati</taxon>
        <taxon>Ignavibacteriota</taxon>
        <taxon>Ignavibacteria</taxon>
        <taxon>Ignavibacteriales</taxon>
        <taxon>Ignavibacteriaceae</taxon>
        <taxon>Ignavibacterium</taxon>
    </lineage>
</organism>
<comment type="pathway">
    <text evidence="3">Cofactor biosynthesis; tetrahydrofolate biosynthesis; 7,8-dihydrofolate from 2-amino-4-hydroxy-6-hydroxymethyl-7,8-dihydropteridine diphosphate and 4-aminobenzoate: step 1/2.</text>
</comment>
<evidence type="ECO:0000256" key="11">
    <source>
        <dbReference type="ARBA" id="ARBA00030193"/>
    </source>
</evidence>
<dbReference type="RefSeq" id="WP_014560455.1">
    <property type="nucleotide sequence ID" value="NC_017464.1"/>
</dbReference>
<dbReference type="KEGG" id="ial:IALB_1594"/>
<dbReference type="PANTHER" id="PTHR20941">
    <property type="entry name" value="FOLATE SYNTHESIS PROTEINS"/>
    <property type="match status" value="1"/>
</dbReference>
<keyword evidence="10" id="KW-0289">Folate biosynthesis</keyword>
<dbReference type="GO" id="GO:0005829">
    <property type="term" value="C:cytosol"/>
    <property type="evidence" value="ECO:0007669"/>
    <property type="project" value="TreeGrafter"/>
</dbReference>
<protein>
    <recommendedName>
        <fullName evidence="6">Dihydropteroate synthase</fullName>
        <ecNumber evidence="5">2.5.1.15</ecNumber>
    </recommendedName>
    <alternativeName>
        <fullName evidence="11">Dihydropteroate pyrophosphorylase</fullName>
    </alternativeName>
</protein>
<dbReference type="GO" id="GO:0004156">
    <property type="term" value="F:dihydropteroate synthase activity"/>
    <property type="evidence" value="ECO:0007669"/>
    <property type="project" value="UniProtKB-EC"/>
</dbReference>
<evidence type="ECO:0000256" key="2">
    <source>
        <dbReference type="ARBA" id="ARBA00001946"/>
    </source>
</evidence>
<dbReference type="Proteomes" id="UP000007394">
    <property type="component" value="Chromosome"/>
</dbReference>
<evidence type="ECO:0000313" key="13">
    <source>
        <dbReference type="EMBL" id="AFH49302.1"/>
    </source>
</evidence>
<keyword evidence="14" id="KW-1185">Reference proteome</keyword>
<sequence>MIAQILHPDDSDFLIYLSGKYSNHSVLNHKSFFIEVRYVAENIFVESESFLNEFIKTNRLFYKKESDAKYDLLFQIDSFEIIKNHLQQILLVKHNALANEIRGAIKNYNRINEYKIGNKTFSFHRPYLMGILNITPDSFSDGGKFMSINDAVKHALKMIDDGADIIDIGGESTRPGSEPITAEEEIKRVIPVITEILNKRPEVILSIDTYKSRVAFKALEAGVKIVNDISGFTFDPEIADVCKEYDATAVLMHIRGTPKTMQNLIEYKEVVSDIYDFLKMQTDFALNKGIDKIIIDPGIGFGKTINHNFNIIKRLKDFKSLGFPILIGVSRKSFIGKTLNLEVNERDLPTAAIESVSIFNSARILRTHNVQNGKQIIKLLGEII</sequence>
<comment type="similarity">
    <text evidence="4">Belongs to the DHPS family.</text>
</comment>
<dbReference type="Gene3D" id="3.20.20.20">
    <property type="entry name" value="Dihydropteroate synthase-like"/>
    <property type="match status" value="1"/>
</dbReference>
<dbReference type="GO" id="GO:0046654">
    <property type="term" value="P:tetrahydrofolate biosynthetic process"/>
    <property type="evidence" value="ECO:0007669"/>
    <property type="project" value="TreeGrafter"/>
</dbReference>
<dbReference type="CDD" id="cd00739">
    <property type="entry name" value="DHPS"/>
    <property type="match status" value="1"/>
</dbReference>
<evidence type="ECO:0000256" key="5">
    <source>
        <dbReference type="ARBA" id="ARBA00012458"/>
    </source>
</evidence>
<keyword evidence="7" id="KW-0808">Transferase</keyword>
<evidence type="ECO:0000313" key="14">
    <source>
        <dbReference type="Proteomes" id="UP000007394"/>
    </source>
</evidence>
<name>I0AJZ5_IGNAJ</name>
<evidence type="ECO:0000256" key="6">
    <source>
        <dbReference type="ARBA" id="ARBA00016919"/>
    </source>
</evidence>
<dbReference type="PANTHER" id="PTHR20941:SF1">
    <property type="entry name" value="FOLIC ACID SYNTHESIS PROTEIN FOL1"/>
    <property type="match status" value="1"/>
</dbReference>
<dbReference type="STRING" id="945713.IALB_1594"/>
<keyword evidence="8" id="KW-0479">Metal-binding</keyword>
<dbReference type="InterPro" id="IPR006390">
    <property type="entry name" value="DHP_synth_dom"/>
</dbReference>
<dbReference type="SUPFAM" id="SSF51717">
    <property type="entry name" value="Dihydropteroate synthetase-like"/>
    <property type="match status" value="1"/>
</dbReference>
<evidence type="ECO:0000256" key="1">
    <source>
        <dbReference type="ARBA" id="ARBA00000012"/>
    </source>
</evidence>
<dbReference type="eggNOG" id="COG0294">
    <property type="taxonomic scope" value="Bacteria"/>
</dbReference>
<dbReference type="EC" id="2.5.1.15" evidence="5"/>
<keyword evidence="9" id="KW-0460">Magnesium</keyword>
<dbReference type="PROSITE" id="PS50972">
    <property type="entry name" value="PTERIN_BINDING"/>
    <property type="match status" value="1"/>
</dbReference>
<dbReference type="HOGENOM" id="CLU_008023_1_0_10"/>
<dbReference type="OrthoDB" id="9811744at2"/>
<gene>
    <name evidence="13" type="primary">folP</name>
    <name evidence="13" type="ordered locus">IALB_1594</name>
</gene>
<comment type="catalytic activity">
    <reaction evidence="1">
        <text>(7,8-dihydropterin-6-yl)methyl diphosphate + 4-aminobenzoate = 7,8-dihydropteroate + diphosphate</text>
        <dbReference type="Rhea" id="RHEA:19949"/>
        <dbReference type="ChEBI" id="CHEBI:17836"/>
        <dbReference type="ChEBI" id="CHEBI:17839"/>
        <dbReference type="ChEBI" id="CHEBI:33019"/>
        <dbReference type="ChEBI" id="CHEBI:72950"/>
        <dbReference type="EC" id="2.5.1.15"/>
    </reaction>
</comment>
<evidence type="ECO:0000256" key="10">
    <source>
        <dbReference type="ARBA" id="ARBA00022909"/>
    </source>
</evidence>
<evidence type="ECO:0000256" key="7">
    <source>
        <dbReference type="ARBA" id="ARBA00022679"/>
    </source>
</evidence>
<dbReference type="GO" id="GO:0046656">
    <property type="term" value="P:folic acid biosynthetic process"/>
    <property type="evidence" value="ECO:0007669"/>
    <property type="project" value="UniProtKB-KW"/>
</dbReference>
<dbReference type="GO" id="GO:0046872">
    <property type="term" value="F:metal ion binding"/>
    <property type="evidence" value="ECO:0007669"/>
    <property type="project" value="UniProtKB-KW"/>
</dbReference>
<evidence type="ECO:0000256" key="8">
    <source>
        <dbReference type="ARBA" id="ARBA00022723"/>
    </source>
</evidence>
<evidence type="ECO:0000256" key="3">
    <source>
        <dbReference type="ARBA" id="ARBA00004763"/>
    </source>
</evidence>
<comment type="cofactor">
    <cofactor evidence="2">
        <name>Mg(2+)</name>
        <dbReference type="ChEBI" id="CHEBI:18420"/>
    </cofactor>
</comment>
<dbReference type="InterPro" id="IPR011005">
    <property type="entry name" value="Dihydropteroate_synth-like_sf"/>
</dbReference>
<dbReference type="NCBIfam" id="TIGR01496">
    <property type="entry name" value="DHPS"/>
    <property type="match status" value="1"/>
</dbReference>
<dbReference type="PROSITE" id="PS00793">
    <property type="entry name" value="DHPS_2"/>
    <property type="match status" value="1"/>
</dbReference>
<dbReference type="InterPro" id="IPR000489">
    <property type="entry name" value="Pterin-binding_dom"/>
</dbReference>
<dbReference type="EMBL" id="CP003418">
    <property type="protein sequence ID" value="AFH49302.1"/>
    <property type="molecule type" value="Genomic_DNA"/>
</dbReference>